<sequence length="52" mass="6393">MTDNKLAYIQNETISKECTRTLTVTKDMKQPIYAYYQLDNFYQNHRRVRILY</sequence>
<dbReference type="GO" id="GO:0005794">
    <property type="term" value="C:Golgi apparatus"/>
    <property type="evidence" value="ECO:0007669"/>
    <property type="project" value="TreeGrafter"/>
</dbReference>
<proteinExistence type="inferred from homology"/>
<reference evidence="7" key="1">
    <citation type="journal article" date="2014" name="Science">
        <title>Ancient hybridizations among the ancestral genomes of bread wheat.</title>
        <authorList>
            <consortium name="International Wheat Genome Sequencing Consortium,"/>
            <person name="Marcussen T."/>
            <person name="Sandve S.R."/>
            <person name="Heier L."/>
            <person name="Spannagl M."/>
            <person name="Pfeifer M."/>
            <person name="Jakobsen K.S."/>
            <person name="Wulff B.B."/>
            <person name="Steuernagel B."/>
            <person name="Mayer K.F."/>
            <person name="Olsen O.A."/>
        </authorList>
    </citation>
    <scope>NUCLEOTIDE SEQUENCE [LARGE SCALE GENOMIC DNA]</scope>
    <source>
        <strain evidence="7">cv. AL8/78</strain>
    </source>
</reference>
<dbReference type="AlphaFoldDB" id="A0A452ZXR2"/>
<evidence type="ECO:0000313" key="7">
    <source>
        <dbReference type="Proteomes" id="UP000015105"/>
    </source>
</evidence>
<reference evidence="7" key="2">
    <citation type="journal article" date="2017" name="Nat. Plants">
        <title>The Aegilops tauschii genome reveals multiple impacts of transposons.</title>
        <authorList>
            <person name="Zhao G."/>
            <person name="Zou C."/>
            <person name="Li K."/>
            <person name="Wang K."/>
            <person name="Li T."/>
            <person name="Gao L."/>
            <person name="Zhang X."/>
            <person name="Wang H."/>
            <person name="Yang Z."/>
            <person name="Liu X."/>
            <person name="Jiang W."/>
            <person name="Mao L."/>
            <person name="Kong X."/>
            <person name="Jiao Y."/>
            <person name="Jia J."/>
        </authorList>
    </citation>
    <scope>NUCLEOTIDE SEQUENCE [LARGE SCALE GENOMIC DNA]</scope>
    <source>
        <strain evidence="7">cv. AL8/78</strain>
    </source>
</reference>
<evidence type="ECO:0000256" key="2">
    <source>
        <dbReference type="ARBA" id="ARBA00009457"/>
    </source>
</evidence>
<dbReference type="PANTHER" id="PTHR10926:SF30">
    <property type="entry name" value="ALA-INTERACTING SUBUNIT"/>
    <property type="match status" value="1"/>
</dbReference>
<reference evidence="6" key="5">
    <citation type="journal article" date="2021" name="G3 (Bethesda)">
        <title>Aegilops tauschii genome assembly Aet v5.0 features greater sequence contiguity and improved annotation.</title>
        <authorList>
            <person name="Wang L."/>
            <person name="Zhu T."/>
            <person name="Rodriguez J.C."/>
            <person name="Deal K.R."/>
            <person name="Dubcovsky J."/>
            <person name="McGuire P.E."/>
            <person name="Lux T."/>
            <person name="Spannagl M."/>
            <person name="Mayer K.F.X."/>
            <person name="Baldrich P."/>
            <person name="Meyers B.C."/>
            <person name="Huo N."/>
            <person name="Gu Y.Q."/>
            <person name="Zhou H."/>
            <person name="Devos K.M."/>
            <person name="Bennetzen J.L."/>
            <person name="Unver T."/>
            <person name="Budak H."/>
            <person name="Gulick P.J."/>
            <person name="Galiba G."/>
            <person name="Kalapos B."/>
            <person name="Nelson D.R."/>
            <person name="Li P."/>
            <person name="You F.M."/>
            <person name="Luo M.C."/>
            <person name="Dvorak J."/>
        </authorList>
    </citation>
    <scope>NUCLEOTIDE SEQUENCE [LARGE SCALE GENOMIC DNA]</scope>
    <source>
        <strain evidence="6">cv. AL8/78</strain>
    </source>
</reference>
<dbReference type="Proteomes" id="UP000015105">
    <property type="component" value="Chromosome 1D"/>
</dbReference>
<accession>A0A452ZXR2</accession>
<keyword evidence="5" id="KW-0472">Membrane</keyword>
<dbReference type="Gramene" id="AET1Gv20964400.3">
    <property type="protein sequence ID" value="AET1Gv20964400.3"/>
    <property type="gene ID" value="AET1Gv20964400"/>
</dbReference>
<evidence type="ECO:0000256" key="3">
    <source>
        <dbReference type="ARBA" id="ARBA00022692"/>
    </source>
</evidence>
<evidence type="ECO:0000256" key="4">
    <source>
        <dbReference type="ARBA" id="ARBA00022989"/>
    </source>
</evidence>
<name>A0A452ZXR2_AEGTS</name>
<dbReference type="PANTHER" id="PTHR10926">
    <property type="entry name" value="CELL CYCLE CONTROL PROTEIN 50"/>
    <property type="match status" value="1"/>
</dbReference>
<comment type="subcellular location">
    <subcellularLocation>
        <location evidence="1">Membrane</location>
    </subcellularLocation>
</comment>
<dbReference type="GO" id="GO:0005886">
    <property type="term" value="C:plasma membrane"/>
    <property type="evidence" value="ECO:0007669"/>
    <property type="project" value="TreeGrafter"/>
</dbReference>
<comment type="similarity">
    <text evidence="2">Belongs to the CDC50/LEM3 family.</text>
</comment>
<dbReference type="GO" id="GO:0005783">
    <property type="term" value="C:endoplasmic reticulum"/>
    <property type="evidence" value="ECO:0007669"/>
    <property type="project" value="TreeGrafter"/>
</dbReference>
<organism evidence="6 7">
    <name type="scientific">Aegilops tauschii subsp. strangulata</name>
    <name type="common">Goatgrass</name>
    <dbReference type="NCBI Taxonomy" id="200361"/>
    <lineage>
        <taxon>Eukaryota</taxon>
        <taxon>Viridiplantae</taxon>
        <taxon>Streptophyta</taxon>
        <taxon>Embryophyta</taxon>
        <taxon>Tracheophyta</taxon>
        <taxon>Spermatophyta</taxon>
        <taxon>Magnoliopsida</taxon>
        <taxon>Liliopsida</taxon>
        <taxon>Poales</taxon>
        <taxon>Poaceae</taxon>
        <taxon>BOP clade</taxon>
        <taxon>Pooideae</taxon>
        <taxon>Triticodae</taxon>
        <taxon>Triticeae</taxon>
        <taxon>Triticinae</taxon>
        <taxon>Aegilops</taxon>
    </lineage>
</organism>
<dbReference type="Pfam" id="PF03381">
    <property type="entry name" value="CDC50"/>
    <property type="match status" value="1"/>
</dbReference>
<reference evidence="6" key="3">
    <citation type="journal article" date="2017" name="Nature">
        <title>Genome sequence of the progenitor of the wheat D genome Aegilops tauschii.</title>
        <authorList>
            <person name="Luo M.C."/>
            <person name="Gu Y.Q."/>
            <person name="Puiu D."/>
            <person name="Wang H."/>
            <person name="Twardziok S.O."/>
            <person name="Deal K.R."/>
            <person name="Huo N."/>
            <person name="Zhu T."/>
            <person name="Wang L."/>
            <person name="Wang Y."/>
            <person name="McGuire P.E."/>
            <person name="Liu S."/>
            <person name="Long H."/>
            <person name="Ramasamy R.K."/>
            <person name="Rodriguez J.C."/>
            <person name="Van S.L."/>
            <person name="Yuan L."/>
            <person name="Wang Z."/>
            <person name="Xia Z."/>
            <person name="Xiao L."/>
            <person name="Anderson O.D."/>
            <person name="Ouyang S."/>
            <person name="Liang Y."/>
            <person name="Zimin A.V."/>
            <person name="Pertea G."/>
            <person name="Qi P."/>
            <person name="Bennetzen J.L."/>
            <person name="Dai X."/>
            <person name="Dawson M.W."/>
            <person name="Muller H.G."/>
            <person name="Kugler K."/>
            <person name="Rivarola-Duarte L."/>
            <person name="Spannagl M."/>
            <person name="Mayer K.F.X."/>
            <person name="Lu F.H."/>
            <person name="Bevan M.W."/>
            <person name="Leroy P."/>
            <person name="Li P."/>
            <person name="You F.M."/>
            <person name="Sun Q."/>
            <person name="Liu Z."/>
            <person name="Lyons E."/>
            <person name="Wicker T."/>
            <person name="Salzberg S.L."/>
            <person name="Devos K.M."/>
            <person name="Dvorak J."/>
        </authorList>
    </citation>
    <scope>NUCLEOTIDE SEQUENCE [LARGE SCALE GENOMIC DNA]</scope>
    <source>
        <strain evidence="6">cv. AL8/78</strain>
    </source>
</reference>
<evidence type="ECO:0000256" key="5">
    <source>
        <dbReference type="ARBA" id="ARBA00023136"/>
    </source>
</evidence>
<dbReference type="EnsemblPlants" id="AET1Gv20964400.3">
    <property type="protein sequence ID" value="AET1Gv20964400.3"/>
    <property type="gene ID" value="AET1Gv20964400"/>
</dbReference>
<evidence type="ECO:0000313" key="6">
    <source>
        <dbReference type="EnsemblPlants" id="AET1Gv20964400.3"/>
    </source>
</evidence>
<dbReference type="InterPro" id="IPR005045">
    <property type="entry name" value="CDC50/LEM3_fam"/>
</dbReference>
<keyword evidence="7" id="KW-1185">Reference proteome</keyword>
<keyword evidence="3" id="KW-0812">Transmembrane</keyword>
<reference evidence="6" key="4">
    <citation type="submission" date="2019-03" db="UniProtKB">
        <authorList>
            <consortium name="EnsemblPlants"/>
        </authorList>
    </citation>
    <scope>IDENTIFICATION</scope>
</reference>
<protein>
    <submittedName>
        <fullName evidence="6">Uncharacterized protein</fullName>
    </submittedName>
</protein>
<keyword evidence="4" id="KW-1133">Transmembrane helix</keyword>
<evidence type="ECO:0000256" key="1">
    <source>
        <dbReference type="ARBA" id="ARBA00004370"/>
    </source>
</evidence>